<gene>
    <name evidence="2" type="ORF">M409DRAFT_25484</name>
</gene>
<keyword evidence="3" id="KW-1185">Reference proteome</keyword>
<sequence length="103" mass="11322">MQIQALLLTWAACTMAQSYDVDFQIYPNQNCQGGGSTEILANAVTKSPFFPDQRSIKVYSIRNGKHLVLYKGGSQTGAAQRFYDSVECVNGDWLSYGVYNGGP</sequence>
<name>A0A6A6CAB4_ZASCE</name>
<reference evidence="2" key="1">
    <citation type="journal article" date="2020" name="Stud. Mycol.">
        <title>101 Dothideomycetes genomes: a test case for predicting lifestyles and emergence of pathogens.</title>
        <authorList>
            <person name="Haridas S."/>
            <person name="Albert R."/>
            <person name="Binder M."/>
            <person name="Bloem J."/>
            <person name="Labutti K."/>
            <person name="Salamov A."/>
            <person name="Andreopoulos B."/>
            <person name="Baker S."/>
            <person name="Barry K."/>
            <person name="Bills G."/>
            <person name="Bluhm B."/>
            <person name="Cannon C."/>
            <person name="Castanera R."/>
            <person name="Culley D."/>
            <person name="Daum C."/>
            <person name="Ezra D."/>
            <person name="Gonzalez J."/>
            <person name="Henrissat B."/>
            <person name="Kuo A."/>
            <person name="Liang C."/>
            <person name="Lipzen A."/>
            <person name="Lutzoni F."/>
            <person name="Magnuson J."/>
            <person name="Mondo S."/>
            <person name="Nolan M."/>
            <person name="Ohm R."/>
            <person name="Pangilinan J."/>
            <person name="Park H.-J."/>
            <person name="Ramirez L."/>
            <person name="Alfaro M."/>
            <person name="Sun H."/>
            <person name="Tritt A."/>
            <person name="Yoshinaga Y."/>
            <person name="Zwiers L.-H."/>
            <person name="Turgeon B."/>
            <person name="Goodwin S."/>
            <person name="Spatafora J."/>
            <person name="Crous P."/>
            <person name="Grigoriev I."/>
        </authorList>
    </citation>
    <scope>NUCLEOTIDE SEQUENCE</scope>
    <source>
        <strain evidence="2">ATCC 36951</strain>
    </source>
</reference>
<keyword evidence="1" id="KW-0732">Signal</keyword>
<accession>A0A6A6CAB4</accession>
<evidence type="ECO:0000256" key="1">
    <source>
        <dbReference type="SAM" id="SignalP"/>
    </source>
</evidence>
<dbReference type="AlphaFoldDB" id="A0A6A6CAB4"/>
<proteinExistence type="predicted"/>
<organism evidence="2 3">
    <name type="scientific">Zasmidium cellare ATCC 36951</name>
    <dbReference type="NCBI Taxonomy" id="1080233"/>
    <lineage>
        <taxon>Eukaryota</taxon>
        <taxon>Fungi</taxon>
        <taxon>Dikarya</taxon>
        <taxon>Ascomycota</taxon>
        <taxon>Pezizomycotina</taxon>
        <taxon>Dothideomycetes</taxon>
        <taxon>Dothideomycetidae</taxon>
        <taxon>Mycosphaerellales</taxon>
        <taxon>Mycosphaerellaceae</taxon>
        <taxon>Zasmidium</taxon>
    </lineage>
</organism>
<evidence type="ECO:0000313" key="3">
    <source>
        <dbReference type="Proteomes" id="UP000799537"/>
    </source>
</evidence>
<evidence type="ECO:0000313" key="2">
    <source>
        <dbReference type="EMBL" id="KAF2164137.1"/>
    </source>
</evidence>
<feature type="chain" id="PRO_5025498266" evidence="1">
    <location>
        <begin position="17"/>
        <end position="103"/>
    </location>
</feature>
<dbReference type="RefSeq" id="XP_033665026.1">
    <property type="nucleotide sequence ID" value="XM_033807712.1"/>
</dbReference>
<dbReference type="EMBL" id="ML993605">
    <property type="protein sequence ID" value="KAF2164137.1"/>
    <property type="molecule type" value="Genomic_DNA"/>
</dbReference>
<protein>
    <submittedName>
        <fullName evidence="2">Uncharacterized protein</fullName>
    </submittedName>
</protein>
<dbReference type="OrthoDB" id="10364556at2759"/>
<dbReference type="Proteomes" id="UP000799537">
    <property type="component" value="Unassembled WGS sequence"/>
</dbReference>
<dbReference type="GeneID" id="54560984"/>
<feature type="signal peptide" evidence="1">
    <location>
        <begin position="1"/>
        <end position="16"/>
    </location>
</feature>